<proteinExistence type="predicted"/>
<accession>I7C2P8</accession>
<organism evidence="1 2">
    <name type="scientific">Pseudomonas putida (strain DOT-T1E)</name>
    <dbReference type="NCBI Taxonomy" id="1196325"/>
    <lineage>
        <taxon>Bacteria</taxon>
        <taxon>Pseudomonadati</taxon>
        <taxon>Pseudomonadota</taxon>
        <taxon>Gammaproteobacteria</taxon>
        <taxon>Pseudomonadales</taxon>
        <taxon>Pseudomonadaceae</taxon>
        <taxon>Pseudomonas</taxon>
    </lineage>
</organism>
<gene>
    <name evidence="1" type="ordered locus">T1E_0075</name>
</gene>
<reference evidence="2" key="1">
    <citation type="journal article" date="2013" name="Microb. Biotechnol.">
        <title>Metabolic potential of the organic-solvent tolerant Pseudomonas putida DOT-T1E deduced from its annotated genome.</title>
        <authorList>
            <person name="Udaondo Z."/>
            <person name="Molina L."/>
            <person name="Daniels C."/>
            <person name="Gomez M.J."/>
            <person name="Molina-Henares M.A."/>
            <person name="Matilla M.A."/>
            <person name="Roca A."/>
            <person name="Fernandez M."/>
            <person name="Duque E."/>
            <person name="Segura A."/>
            <person name="Ramos J.L."/>
        </authorList>
    </citation>
    <scope>NUCLEOTIDE SEQUENCE [LARGE SCALE GENOMIC DNA]</scope>
    <source>
        <strain evidence="2">DOT-T1E</strain>
    </source>
</reference>
<dbReference type="EMBL" id="CP003734">
    <property type="protein sequence ID" value="AFO45934.1"/>
    <property type="molecule type" value="Genomic_DNA"/>
</dbReference>
<dbReference type="KEGG" id="ppx:T1E_0075"/>
<sequence length="115" mass="12447">MGIGLLIGPFGEQVDLGMQVGLVADFFGHDFALDDLLGHHLRVEFFDFQERLRDQQLAFVVHPGFHGARQPLGLHILDSGVAPGVELLGDPDGVFDDDGGATGFAVVHQRCQRLA</sequence>
<protein>
    <submittedName>
        <fullName evidence="1">Uncharacterized protein</fullName>
    </submittedName>
</protein>
<evidence type="ECO:0000313" key="2">
    <source>
        <dbReference type="Proteomes" id="UP000006503"/>
    </source>
</evidence>
<dbReference type="Proteomes" id="UP000006503">
    <property type="component" value="Chromosome"/>
</dbReference>
<dbReference type="AlphaFoldDB" id="I7C2P8"/>
<name>I7C2P8_PSEPT</name>
<dbReference type="HOGENOM" id="CLU_2106914_0_0_6"/>
<evidence type="ECO:0000313" key="1">
    <source>
        <dbReference type="EMBL" id="AFO45934.1"/>
    </source>
</evidence>